<accession>A0A4U5MSU4</accession>
<dbReference type="Proteomes" id="UP000298663">
    <property type="component" value="Unassembled WGS sequence"/>
</dbReference>
<dbReference type="Gene3D" id="6.10.250.3180">
    <property type="match status" value="1"/>
</dbReference>
<dbReference type="PANTHER" id="PTHR15141:SF75">
    <property type="entry name" value="ELONGIN-A"/>
    <property type="match status" value="1"/>
</dbReference>
<dbReference type="InterPro" id="IPR051870">
    <property type="entry name" value="Elongin-A_domain"/>
</dbReference>
<reference evidence="1 2" key="2">
    <citation type="journal article" date="2019" name="G3 (Bethesda)">
        <title>Hybrid Assembly of the Genome of the Entomopathogenic Nematode Steinernema carpocapsae Identifies the X-Chromosome.</title>
        <authorList>
            <person name="Serra L."/>
            <person name="Macchietto M."/>
            <person name="Macias-Munoz A."/>
            <person name="McGill C.J."/>
            <person name="Rodriguez I.M."/>
            <person name="Rodriguez B."/>
            <person name="Murad R."/>
            <person name="Mortazavi A."/>
        </authorList>
    </citation>
    <scope>NUCLEOTIDE SEQUENCE [LARGE SCALE GENOMIC DNA]</scope>
    <source>
        <strain evidence="1 2">ALL</strain>
    </source>
</reference>
<name>A0A4U5MSU4_STECR</name>
<dbReference type="OrthoDB" id="21513at2759"/>
<evidence type="ECO:0000313" key="1">
    <source>
        <dbReference type="EMBL" id="TKR72809.1"/>
    </source>
</evidence>
<dbReference type="PANTHER" id="PTHR15141">
    <property type="entry name" value="TRANSCRIPTION ELONGATION FACTOR B POLYPEPTIDE 3"/>
    <property type="match status" value="1"/>
</dbReference>
<sequence>MFLEDLCLAKKTSWRLELVGWLTRGAKFRSDELIIQDGKNLLSGPIHATISIAFWTYGCAGYSGSTDALKQHFIIRSIAFEAHIRRSSQYTGIFDCCHLSNAWKHLHRLSSAQEPEAQGRNCHLHPEKRPCRPQNYSIPKKPTFNFSLAFQGDLSSIKTVLENASADQLKAFELSNPELKPETADFWKNHCEKTVNGGVKAERLESESWREAFLRLQGLQDTRLAALISRINKKVVDAKADVRTAKSIASLPIQKAGNPPKLARRFFKPKKEELKPTWNGGKPRGHLLKKTRKMAKASMIPRRF</sequence>
<reference evidence="1 2" key="1">
    <citation type="journal article" date="2015" name="Genome Biol.">
        <title>Comparative genomics of Steinernema reveals deeply conserved gene regulatory networks.</title>
        <authorList>
            <person name="Dillman A.R."/>
            <person name="Macchietto M."/>
            <person name="Porter C.F."/>
            <person name="Rogers A."/>
            <person name="Williams B."/>
            <person name="Antoshechkin I."/>
            <person name="Lee M.M."/>
            <person name="Goodwin Z."/>
            <person name="Lu X."/>
            <person name="Lewis E.E."/>
            <person name="Goodrich-Blair H."/>
            <person name="Stock S.P."/>
            <person name="Adams B.J."/>
            <person name="Sternberg P.W."/>
            <person name="Mortazavi A."/>
        </authorList>
    </citation>
    <scope>NUCLEOTIDE SEQUENCE [LARGE SCALE GENOMIC DNA]</scope>
    <source>
        <strain evidence="1 2">ALL</strain>
    </source>
</reference>
<dbReference type="GO" id="GO:0070449">
    <property type="term" value="C:elongin complex"/>
    <property type="evidence" value="ECO:0007669"/>
    <property type="project" value="InterPro"/>
</dbReference>
<dbReference type="AlphaFoldDB" id="A0A4U5MSU4"/>
<protein>
    <submittedName>
        <fullName evidence="1">Uncharacterized protein</fullName>
    </submittedName>
</protein>
<organism evidence="1 2">
    <name type="scientific">Steinernema carpocapsae</name>
    <name type="common">Entomopathogenic nematode</name>
    <dbReference type="NCBI Taxonomy" id="34508"/>
    <lineage>
        <taxon>Eukaryota</taxon>
        <taxon>Metazoa</taxon>
        <taxon>Ecdysozoa</taxon>
        <taxon>Nematoda</taxon>
        <taxon>Chromadorea</taxon>
        <taxon>Rhabditida</taxon>
        <taxon>Tylenchina</taxon>
        <taxon>Panagrolaimomorpha</taxon>
        <taxon>Strongyloidoidea</taxon>
        <taxon>Steinernematidae</taxon>
        <taxon>Steinernema</taxon>
    </lineage>
</organism>
<dbReference type="GO" id="GO:0006368">
    <property type="term" value="P:transcription elongation by RNA polymerase II"/>
    <property type="evidence" value="ECO:0007669"/>
    <property type="project" value="InterPro"/>
</dbReference>
<evidence type="ECO:0000313" key="2">
    <source>
        <dbReference type="Proteomes" id="UP000298663"/>
    </source>
</evidence>
<dbReference type="STRING" id="34508.A0A4U5MSU4"/>
<proteinExistence type="predicted"/>
<keyword evidence="2" id="KW-1185">Reference proteome</keyword>
<gene>
    <name evidence="1" type="ORF">L596_020206</name>
</gene>
<comment type="caution">
    <text evidence="1">The sequence shown here is derived from an EMBL/GenBank/DDBJ whole genome shotgun (WGS) entry which is preliminary data.</text>
</comment>
<dbReference type="InterPro" id="IPR010684">
    <property type="entry name" value="RNA_pol_II_trans_fac_SIII_A"/>
</dbReference>
<dbReference type="Pfam" id="PF06881">
    <property type="entry name" value="Elongin_A"/>
    <property type="match status" value="1"/>
</dbReference>
<dbReference type="EMBL" id="AZBU02000006">
    <property type="protein sequence ID" value="TKR72809.1"/>
    <property type="molecule type" value="Genomic_DNA"/>
</dbReference>